<feature type="region of interest" description="Disordered" evidence="1">
    <location>
        <begin position="611"/>
        <end position="634"/>
    </location>
</feature>
<feature type="compositionally biased region" description="Basic and acidic residues" evidence="1">
    <location>
        <begin position="542"/>
        <end position="556"/>
    </location>
</feature>
<feature type="domain" description="PH" evidence="2">
    <location>
        <begin position="66"/>
        <end position="163"/>
    </location>
</feature>
<dbReference type="Gene3D" id="2.30.29.30">
    <property type="entry name" value="Pleckstrin-homology domain (PH domain)/Phosphotyrosine-binding domain (PTB)"/>
    <property type="match status" value="1"/>
</dbReference>
<dbReference type="Proteomes" id="UP001283361">
    <property type="component" value="Unassembled WGS sequence"/>
</dbReference>
<protein>
    <recommendedName>
        <fullName evidence="2">PH domain-containing protein</fullName>
    </recommendedName>
</protein>
<dbReference type="PROSITE" id="PS50003">
    <property type="entry name" value="PH_DOMAIN"/>
    <property type="match status" value="1"/>
</dbReference>
<evidence type="ECO:0000313" key="4">
    <source>
        <dbReference type="Proteomes" id="UP001283361"/>
    </source>
</evidence>
<feature type="compositionally biased region" description="Low complexity" evidence="1">
    <location>
        <begin position="611"/>
        <end position="621"/>
    </location>
</feature>
<dbReference type="SUPFAM" id="SSF50729">
    <property type="entry name" value="PH domain-like"/>
    <property type="match status" value="1"/>
</dbReference>
<feature type="region of interest" description="Disordered" evidence="1">
    <location>
        <begin position="541"/>
        <end position="577"/>
    </location>
</feature>
<sequence length="725" mass="80003">MRFSTPEKCVCEAWIMMNGPGSEYTMASVVPRPMNHPTDLSDVMDRQKPTFDRDEMTGVADVTQQAMELEGFLEMRDGTGKWTRVQCRLKESSLVVNCIESETHPTPDVIDLTGCEVTELIDQFQGKRFVLRLEHQTAPPVLISLDSREDLALWKQNILASLNRARRVHAEPMPITSTAQWRSAGKVAPPIEELHPQTSTSSAQSIKQKLLAEMLRQREELERMQTARAEMKAGQPQHPDALVLDEERIVALTRLRQRRMSTQIKLQAIQRQIESVHCLSPREKKSMFLPLGRKRAPDLLLQTQHAKEGEELVQQDSRAALEAQVKSLSSQLHDLDENISSHEGSGLASPRDEASSQVFLRKHSPVYGQEILRHSLDPSCLSSSRDASIRDSVVLEDDHEDEVNVGRHLVGYDLGEDGPAGGALRTSGVAAKKESRGKETASSTSRSASGFKSSVQKLAHRTFSRATNWNWATKKTSSFSSTASAVASPGAAKDGVHSDNNNTIASLKQDRLYGEISTSFTTPDVIDMTTRGNDKLAMSSIRPEHRQRVSRDDSDIRTIPGSLDGDSVDGKSQDIAHKVHRTPKERILSKMVQSSSLSGINQFDARLQNFSSSSPDLASDGSHPHLHPVSGPQDIEYREHSGLRSSNMPQQTWRPSSLTLTASTSHDYRASPTATPPGGAANFTPSPRGSEGKVMTPRREVNPDALAQIEAFEELSLRYLGAAAK</sequence>
<dbReference type="InterPro" id="IPR001849">
    <property type="entry name" value="PH_domain"/>
</dbReference>
<feature type="compositionally biased region" description="Polar residues" evidence="1">
    <location>
        <begin position="440"/>
        <end position="453"/>
    </location>
</feature>
<name>A0AAE0ZFD5_9GAST</name>
<gene>
    <name evidence="3" type="ORF">RRG08_065430</name>
</gene>
<comment type="caution">
    <text evidence="3">The sequence shown here is derived from an EMBL/GenBank/DDBJ whole genome shotgun (WGS) entry which is preliminary data.</text>
</comment>
<feature type="region of interest" description="Disordered" evidence="1">
    <location>
        <begin position="665"/>
        <end position="697"/>
    </location>
</feature>
<organism evidence="3 4">
    <name type="scientific">Elysia crispata</name>
    <name type="common">lettuce slug</name>
    <dbReference type="NCBI Taxonomy" id="231223"/>
    <lineage>
        <taxon>Eukaryota</taxon>
        <taxon>Metazoa</taxon>
        <taxon>Spiralia</taxon>
        <taxon>Lophotrochozoa</taxon>
        <taxon>Mollusca</taxon>
        <taxon>Gastropoda</taxon>
        <taxon>Heterobranchia</taxon>
        <taxon>Euthyneura</taxon>
        <taxon>Panpulmonata</taxon>
        <taxon>Sacoglossa</taxon>
        <taxon>Placobranchoidea</taxon>
        <taxon>Plakobranchidae</taxon>
        <taxon>Elysia</taxon>
    </lineage>
</organism>
<dbReference type="SMART" id="SM00233">
    <property type="entry name" value="PH"/>
    <property type="match status" value="1"/>
</dbReference>
<proteinExistence type="predicted"/>
<evidence type="ECO:0000313" key="3">
    <source>
        <dbReference type="EMBL" id="KAK3767916.1"/>
    </source>
</evidence>
<evidence type="ECO:0000259" key="2">
    <source>
        <dbReference type="PROSITE" id="PS50003"/>
    </source>
</evidence>
<feature type="compositionally biased region" description="Basic and acidic residues" evidence="1">
    <location>
        <begin position="568"/>
        <end position="577"/>
    </location>
</feature>
<dbReference type="InterPro" id="IPR011993">
    <property type="entry name" value="PH-like_dom_sf"/>
</dbReference>
<keyword evidence="4" id="KW-1185">Reference proteome</keyword>
<dbReference type="AlphaFoldDB" id="A0AAE0ZFD5"/>
<evidence type="ECO:0000256" key="1">
    <source>
        <dbReference type="SAM" id="MobiDB-lite"/>
    </source>
</evidence>
<accession>A0AAE0ZFD5</accession>
<reference evidence="3" key="1">
    <citation type="journal article" date="2023" name="G3 (Bethesda)">
        <title>A reference genome for the long-term kleptoplast-retaining sea slug Elysia crispata morphotype clarki.</title>
        <authorList>
            <person name="Eastman K.E."/>
            <person name="Pendleton A.L."/>
            <person name="Shaikh M.A."/>
            <person name="Suttiyut T."/>
            <person name="Ogas R."/>
            <person name="Tomko P."/>
            <person name="Gavelis G."/>
            <person name="Widhalm J.R."/>
            <person name="Wisecaver J.H."/>
        </authorList>
    </citation>
    <scope>NUCLEOTIDE SEQUENCE</scope>
    <source>
        <strain evidence="3">ECLA1</strain>
    </source>
</reference>
<feature type="compositionally biased region" description="Low complexity" evidence="1">
    <location>
        <begin position="672"/>
        <end position="681"/>
    </location>
</feature>
<dbReference type="EMBL" id="JAWDGP010004097">
    <property type="protein sequence ID" value="KAK3767916.1"/>
    <property type="molecule type" value="Genomic_DNA"/>
</dbReference>
<feature type="region of interest" description="Disordered" evidence="1">
    <location>
        <begin position="418"/>
        <end position="453"/>
    </location>
</feature>